<proteinExistence type="predicted"/>
<accession>A0AAE0N2I5</accession>
<dbReference type="EMBL" id="JAULSW010000011">
    <property type="protein sequence ID" value="KAK3367845.1"/>
    <property type="molecule type" value="Genomic_DNA"/>
</dbReference>
<sequence length="406" mass="43397">MVFTRQGRSLYLTGFGGFGLSLDVSHAEASWSVALVQGPRPPRHAPSLGAGYTTLMAKHLACGSIPFAQNRDWVVSVYVNDEVLAAIKEGGNIVDKRAFGGDSLEFLCRLPGDKHIDAFYGEYKDADAQKSPGPSFGAILHADRKTELGTWPHAVAQIAFGGLVPQANPNVVEAVRFTSTGLEEDMGECVVALESLVDMLHGSQEDDHLFGDNVSGRCAAEGHSWVNYTFHSEHSNAPDAVAIFARYSNLLERAIAMVVGRPIPGEQTGTSQARPQTQGLPASCGRLVREGDIVEAAGRELEKSYRAAVARMTREAVATGPAGPAARNLESIQEVKTRFRESGVLEVFDVAIIVRCLLSSWAFTVPLIEVKQTAEMRGAAGTPSAGTTKLVNEIVLSNLPPISALS</sequence>
<gene>
    <name evidence="1" type="ORF">B0H63DRAFT_515599</name>
</gene>
<reference evidence="1" key="1">
    <citation type="journal article" date="2023" name="Mol. Phylogenet. Evol.">
        <title>Genome-scale phylogeny and comparative genomics of the fungal order Sordariales.</title>
        <authorList>
            <person name="Hensen N."/>
            <person name="Bonometti L."/>
            <person name="Westerberg I."/>
            <person name="Brannstrom I.O."/>
            <person name="Guillou S."/>
            <person name="Cros-Aarteil S."/>
            <person name="Calhoun S."/>
            <person name="Haridas S."/>
            <person name="Kuo A."/>
            <person name="Mondo S."/>
            <person name="Pangilinan J."/>
            <person name="Riley R."/>
            <person name="LaButti K."/>
            <person name="Andreopoulos B."/>
            <person name="Lipzen A."/>
            <person name="Chen C."/>
            <person name="Yan M."/>
            <person name="Daum C."/>
            <person name="Ng V."/>
            <person name="Clum A."/>
            <person name="Steindorff A."/>
            <person name="Ohm R.A."/>
            <person name="Martin F."/>
            <person name="Silar P."/>
            <person name="Natvig D.O."/>
            <person name="Lalanne C."/>
            <person name="Gautier V."/>
            <person name="Ament-Velasquez S.L."/>
            <person name="Kruys A."/>
            <person name="Hutchinson M.I."/>
            <person name="Powell A.J."/>
            <person name="Barry K."/>
            <person name="Miller A.N."/>
            <person name="Grigoriev I.V."/>
            <person name="Debuchy R."/>
            <person name="Gladieux P."/>
            <person name="Hiltunen Thoren M."/>
            <person name="Johannesson H."/>
        </authorList>
    </citation>
    <scope>NUCLEOTIDE SEQUENCE</scope>
    <source>
        <strain evidence="1">CBS 232.78</strain>
    </source>
</reference>
<protein>
    <submittedName>
        <fullName evidence="1">Uncharacterized protein</fullName>
    </submittedName>
</protein>
<evidence type="ECO:0000313" key="1">
    <source>
        <dbReference type="EMBL" id="KAK3367845.1"/>
    </source>
</evidence>
<dbReference type="AlphaFoldDB" id="A0AAE0N2I5"/>
<reference evidence="1" key="2">
    <citation type="submission" date="2023-06" db="EMBL/GenBank/DDBJ databases">
        <authorList>
            <consortium name="Lawrence Berkeley National Laboratory"/>
            <person name="Haridas S."/>
            <person name="Hensen N."/>
            <person name="Bonometti L."/>
            <person name="Westerberg I."/>
            <person name="Brannstrom I.O."/>
            <person name="Guillou S."/>
            <person name="Cros-Aarteil S."/>
            <person name="Calhoun S."/>
            <person name="Kuo A."/>
            <person name="Mondo S."/>
            <person name="Pangilinan J."/>
            <person name="Riley R."/>
            <person name="LaButti K."/>
            <person name="Andreopoulos B."/>
            <person name="Lipzen A."/>
            <person name="Chen C."/>
            <person name="Yanf M."/>
            <person name="Daum C."/>
            <person name="Ng V."/>
            <person name="Clum A."/>
            <person name="Steindorff A."/>
            <person name="Ohm R."/>
            <person name="Martin F."/>
            <person name="Silar P."/>
            <person name="Natvig D."/>
            <person name="Lalanne C."/>
            <person name="Gautier V."/>
            <person name="Ament-velasquez S.L."/>
            <person name="Kruys A."/>
            <person name="Hutchinson M.I."/>
            <person name="Powell A.J."/>
            <person name="Barry K."/>
            <person name="Miller A.N."/>
            <person name="Grigoriev I.V."/>
            <person name="Debuchy R."/>
            <person name="Gladieux P."/>
            <person name="Thoren M.H."/>
            <person name="Johannesson H."/>
        </authorList>
    </citation>
    <scope>NUCLEOTIDE SEQUENCE</scope>
    <source>
        <strain evidence="1">CBS 232.78</strain>
    </source>
</reference>
<organism evidence="1 2">
    <name type="scientific">Podospora didyma</name>
    <dbReference type="NCBI Taxonomy" id="330526"/>
    <lineage>
        <taxon>Eukaryota</taxon>
        <taxon>Fungi</taxon>
        <taxon>Dikarya</taxon>
        <taxon>Ascomycota</taxon>
        <taxon>Pezizomycotina</taxon>
        <taxon>Sordariomycetes</taxon>
        <taxon>Sordariomycetidae</taxon>
        <taxon>Sordariales</taxon>
        <taxon>Podosporaceae</taxon>
        <taxon>Podospora</taxon>
    </lineage>
</organism>
<evidence type="ECO:0000313" key="2">
    <source>
        <dbReference type="Proteomes" id="UP001285441"/>
    </source>
</evidence>
<keyword evidence="2" id="KW-1185">Reference proteome</keyword>
<dbReference type="Proteomes" id="UP001285441">
    <property type="component" value="Unassembled WGS sequence"/>
</dbReference>
<name>A0AAE0N2I5_9PEZI</name>
<comment type="caution">
    <text evidence="1">The sequence shown here is derived from an EMBL/GenBank/DDBJ whole genome shotgun (WGS) entry which is preliminary data.</text>
</comment>